<evidence type="ECO:0000256" key="3">
    <source>
        <dbReference type="ARBA" id="ARBA00020019"/>
    </source>
</evidence>
<dbReference type="FunFam" id="3.40.50.300:FF:000056">
    <property type="entry name" value="Cell division ATP-binding protein FtsE"/>
    <property type="match status" value="1"/>
</dbReference>
<keyword evidence="5" id="KW-0547">Nucleotide-binding</keyword>
<dbReference type="GO" id="GO:0016887">
    <property type="term" value="F:ATP hydrolysis activity"/>
    <property type="evidence" value="ECO:0007669"/>
    <property type="project" value="InterPro"/>
</dbReference>
<dbReference type="OrthoDB" id="8524638at2"/>
<dbReference type="RefSeq" id="WP_045751480.1">
    <property type="nucleotide sequence ID" value="NZ_LN794158.1"/>
</dbReference>
<evidence type="ECO:0000256" key="7">
    <source>
        <dbReference type="ARBA" id="ARBA00022967"/>
    </source>
</evidence>
<dbReference type="InterPro" id="IPR003439">
    <property type="entry name" value="ABC_transporter-like_ATP-bd"/>
</dbReference>
<keyword evidence="4" id="KW-0472">Membrane</keyword>
<dbReference type="HOGENOM" id="CLU_000604_1_22_4"/>
<accession>A0A0B7IZ35</accession>
<keyword evidence="6 10" id="KW-0067">ATP-binding</keyword>
<dbReference type="GO" id="GO:0005524">
    <property type="term" value="F:ATP binding"/>
    <property type="evidence" value="ECO:0007669"/>
    <property type="project" value="UniProtKB-KW"/>
</dbReference>
<dbReference type="Proteomes" id="UP000056322">
    <property type="component" value="Chromosome 1"/>
</dbReference>
<dbReference type="GO" id="GO:0022857">
    <property type="term" value="F:transmembrane transporter activity"/>
    <property type="evidence" value="ECO:0007669"/>
    <property type="project" value="TreeGrafter"/>
</dbReference>
<dbReference type="SMART" id="SM00382">
    <property type="entry name" value="AAA"/>
    <property type="match status" value="1"/>
</dbReference>
<dbReference type="PANTHER" id="PTHR24220">
    <property type="entry name" value="IMPORT ATP-BINDING PROTEIN"/>
    <property type="match status" value="1"/>
</dbReference>
<dbReference type="AlphaFoldDB" id="A0A0B7IZ35"/>
<dbReference type="GO" id="GO:0006865">
    <property type="term" value="P:amino acid transport"/>
    <property type="evidence" value="ECO:0007669"/>
    <property type="project" value="UniProtKB-KW"/>
</dbReference>
<dbReference type="Pfam" id="PF00005">
    <property type="entry name" value="ABC_tran"/>
    <property type="match status" value="1"/>
</dbReference>
<gene>
    <name evidence="10" type="primary">ftsE</name>
    <name evidence="10" type="ORF">BN1209_1336</name>
</gene>
<dbReference type="Gene3D" id="3.40.50.300">
    <property type="entry name" value="P-loop containing nucleotide triphosphate hydrolases"/>
    <property type="match status" value="1"/>
</dbReference>
<evidence type="ECO:0000256" key="8">
    <source>
        <dbReference type="ARBA" id="ARBA00022970"/>
    </source>
</evidence>
<proteinExistence type="inferred from homology"/>
<dbReference type="InterPro" id="IPR003593">
    <property type="entry name" value="AAA+_ATPase"/>
</dbReference>
<dbReference type="SUPFAM" id="SSF52540">
    <property type="entry name" value="P-loop containing nucleoside triphosphate hydrolases"/>
    <property type="match status" value="1"/>
</dbReference>
<comment type="similarity">
    <text evidence="2">Belongs to the ABC transporter superfamily.</text>
</comment>
<feature type="domain" description="ABC transporter" evidence="9">
    <location>
        <begin position="2"/>
        <end position="221"/>
    </location>
</feature>
<evidence type="ECO:0000256" key="5">
    <source>
        <dbReference type="ARBA" id="ARBA00022741"/>
    </source>
</evidence>
<keyword evidence="8" id="KW-0029">Amino-acid transport</keyword>
<organism evidence="10 11">
    <name type="scientific">Candidatus Methylopumilus turicensis</name>
    <dbReference type="NCBI Taxonomy" id="1581680"/>
    <lineage>
        <taxon>Bacteria</taxon>
        <taxon>Pseudomonadati</taxon>
        <taxon>Pseudomonadota</taxon>
        <taxon>Betaproteobacteria</taxon>
        <taxon>Nitrosomonadales</taxon>
        <taxon>Methylophilaceae</taxon>
        <taxon>Candidatus Methylopumilus</taxon>
    </lineage>
</organism>
<dbReference type="InterPro" id="IPR027417">
    <property type="entry name" value="P-loop_NTPase"/>
</dbReference>
<dbReference type="EMBL" id="LN794158">
    <property type="protein sequence ID" value="CEN56374.1"/>
    <property type="molecule type" value="Genomic_DNA"/>
</dbReference>
<keyword evidence="11" id="KW-1185">Reference proteome</keyword>
<evidence type="ECO:0000256" key="1">
    <source>
        <dbReference type="ARBA" id="ARBA00002579"/>
    </source>
</evidence>
<dbReference type="InterPro" id="IPR017871">
    <property type="entry name" value="ABC_transporter-like_CS"/>
</dbReference>
<protein>
    <recommendedName>
        <fullName evidence="3">Cell division ATP-binding protein FtsE</fullName>
    </recommendedName>
</protein>
<dbReference type="STRING" id="1581680.BN1209_1336"/>
<keyword evidence="4" id="KW-1003">Cell membrane</keyword>
<evidence type="ECO:0000256" key="6">
    <source>
        <dbReference type="ARBA" id="ARBA00022840"/>
    </source>
</evidence>
<evidence type="ECO:0000259" key="9">
    <source>
        <dbReference type="PROSITE" id="PS50893"/>
    </source>
</evidence>
<name>A0A0B7IZ35_9PROT</name>
<dbReference type="GO" id="GO:0005886">
    <property type="term" value="C:plasma membrane"/>
    <property type="evidence" value="ECO:0007669"/>
    <property type="project" value="UniProtKB-ARBA"/>
</dbReference>
<evidence type="ECO:0000313" key="11">
    <source>
        <dbReference type="Proteomes" id="UP000056322"/>
    </source>
</evidence>
<keyword evidence="7" id="KW-1278">Translocase</keyword>
<reference evidence="11" key="1">
    <citation type="submission" date="2014-12" db="EMBL/GenBank/DDBJ databases">
        <authorList>
            <person name="Salcher M.M."/>
        </authorList>
    </citation>
    <scope>NUCLEOTIDE SEQUENCE [LARGE SCALE GENOMIC DNA]</scope>
    <source>
        <strain evidence="11">MMS-10A-171</strain>
    </source>
</reference>
<evidence type="ECO:0000313" key="10">
    <source>
        <dbReference type="EMBL" id="CEN56374.1"/>
    </source>
</evidence>
<comment type="function">
    <text evidence="1">Part of the ABC transporter FtsEX involved in cellular division. Important for assembly or stability of the septal ring.</text>
</comment>
<evidence type="ECO:0000256" key="2">
    <source>
        <dbReference type="ARBA" id="ARBA00005417"/>
    </source>
</evidence>
<sequence length="221" mass="24159">MIKFDRVSKRYPGSFDAIKNTTFEINQGDLVFVTGASGAGKSTLLKLIAGLERPTSGTVLINNQNVSQLKAAAIPYLRRNFGLIFQDHKLLYDRNCFENVALPLHINGILGEEAAKRIRAALDKVGLLAKEKSMPITLSGGEQQRLAIARAVVSRPAILIADEPTGNLDENYAADILGFLYAFQQVGVTVIIACHELPHNIPENMQTVMKVLHLQHGELSA</sequence>
<dbReference type="InterPro" id="IPR015854">
    <property type="entry name" value="ABC_transpr_LolD-like"/>
</dbReference>
<dbReference type="KEGG" id="mbac:BN1209_1336"/>
<dbReference type="PROSITE" id="PS50893">
    <property type="entry name" value="ABC_TRANSPORTER_2"/>
    <property type="match status" value="1"/>
</dbReference>
<evidence type="ECO:0000256" key="4">
    <source>
        <dbReference type="ARBA" id="ARBA00022475"/>
    </source>
</evidence>
<dbReference type="PROSITE" id="PS00211">
    <property type="entry name" value="ABC_TRANSPORTER_1"/>
    <property type="match status" value="1"/>
</dbReference>
<dbReference type="PANTHER" id="PTHR24220:SF470">
    <property type="entry name" value="CELL DIVISION ATP-BINDING PROTEIN FTSE"/>
    <property type="match status" value="1"/>
</dbReference>
<keyword evidence="8" id="KW-0813">Transport</keyword>